<name>A0ABW8PUT8_9GAMM</name>
<keyword evidence="11" id="KW-0966">Cell projection</keyword>
<dbReference type="Proteomes" id="UP001621714">
    <property type="component" value="Unassembled WGS sequence"/>
</dbReference>
<evidence type="ECO:0000256" key="3">
    <source>
        <dbReference type="ARBA" id="ARBA00021717"/>
    </source>
</evidence>
<evidence type="ECO:0000313" key="11">
    <source>
        <dbReference type="EMBL" id="MFK7159771.1"/>
    </source>
</evidence>
<dbReference type="Pfam" id="PF01311">
    <property type="entry name" value="Bac_export_1"/>
    <property type="match status" value="1"/>
</dbReference>
<proteinExistence type="inferred from homology"/>
<protein>
    <recommendedName>
        <fullName evidence="3 9">Flagellar biosynthetic protein FliR</fullName>
    </recommendedName>
</protein>
<comment type="function">
    <text evidence="1 10">Role in flagellar biosynthesis.</text>
</comment>
<keyword evidence="11" id="KW-0969">Cilium</keyword>
<evidence type="ECO:0000256" key="9">
    <source>
        <dbReference type="NCBIfam" id="TIGR01400"/>
    </source>
</evidence>
<dbReference type="PANTHER" id="PTHR30065:SF8">
    <property type="entry name" value="FLAGELLAR BIOSYNTHETIC PROTEIN FLIR"/>
    <property type="match status" value="1"/>
</dbReference>
<gene>
    <name evidence="11" type="primary">fliR</name>
    <name evidence="11" type="ORF">V6U78_01790</name>
</gene>
<feature type="transmembrane region" description="Helical" evidence="10">
    <location>
        <begin position="215"/>
        <end position="235"/>
    </location>
</feature>
<evidence type="ECO:0000256" key="4">
    <source>
        <dbReference type="ARBA" id="ARBA00022475"/>
    </source>
</evidence>
<evidence type="ECO:0000256" key="2">
    <source>
        <dbReference type="ARBA" id="ARBA00009772"/>
    </source>
</evidence>
<keyword evidence="8 10" id="KW-0975">Bacterial flagellum</keyword>
<evidence type="ECO:0000256" key="1">
    <source>
        <dbReference type="ARBA" id="ARBA00002578"/>
    </source>
</evidence>
<dbReference type="PRINTS" id="PR00953">
    <property type="entry name" value="TYPE3IMRPROT"/>
</dbReference>
<dbReference type="InterPro" id="IPR002010">
    <property type="entry name" value="T3SS_IM_R"/>
</dbReference>
<feature type="transmembrane region" description="Helical" evidence="10">
    <location>
        <begin position="137"/>
        <end position="159"/>
    </location>
</feature>
<feature type="transmembrane region" description="Helical" evidence="10">
    <location>
        <begin position="12"/>
        <end position="33"/>
    </location>
</feature>
<comment type="caution">
    <text evidence="11">The sequence shown here is derived from an EMBL/GenBank/DDBJ whole genome shotgun (WGS) entry which is preliminary data.</text>
</comment>
<dbReference type="EMBL" id="JBANFI010000001">
    <property type="protein sequence ID" value="MFK7159771.1"/>
    <property type="molecule type" value="Genomic_DNA"/>
</dbReference>
<feature type="transmembrane region" description="Helical" evidence="10">
    <location>
        <begin position="179"/>
        <end position="203"/>
    </location>
</feature>
<organism evidence="11 12">
    <name type="scientific">Marinospirillum alkalitolerans</name>
    <dbReference type="NCBI Taxonomy" id="3123374"/>
    <lineage>
        <taxon>Bacteria</taxon>
        <taxon>Pseudomonadati</taxon>
        <taxon>Pseudomonadota</taxon>
        <taxon>Gammaproteobacteria</taxon>
        <taxon>Oceanospirillales</taxon>
        <taxon>Oceanospirillaceae</taxon>
        <taxon>Marinospirillum</taxon>
    </lineage>
</organism>
<keyword evidence="7 10" id="KW-0472">Membrane</keyword>
<comment type="similarity">
    <text evidence="2 10">Belongs to the FliR/MopE/SpaR family.</text>
</comment>
<evidence type="ECO:0000256" key="8">
    <source>
        <dbReference type="ARBA" id="ARBA00023143"/>
    </source>
</evidence>
<dbReference type="RefSeq" id="WP_405336583.1">
    <property type="nucleotide sequence ID" value="NZ_JBANFI010000001.1"/>
</dbReference>
<evidence type="ECO:0000313" key="12">
    <source>
        <dbReference type="Proteomes" id="UP001621714"/>
    </source>
</evidence>
<dbReference type="PANTHER" id="PTHR30065">
    <property type="entry name" value="FLAGELLAR BIOSYNTHETIC PROTEIN FLIR"/>
    <property type="match status" value="1"/>
</dbReference>
<feature type="transmembrane region" description="Helical" evidence="10">
    <location>
        <begin position="79"/>
        <end position="105"/>
    </location>
</feature>
<keyword evidence="5 10" id="KW-0812">Transmembrane</keyword>
<evidence type="ECO:0000256" key="5">
    <source>
        <dbReference type="ARBA" id="ARBA00022692"/>
    </source>
</evidence>
<accession>A0ABW8PUT8</accession>
<sequence length="260" mass="28835">MPLLTDAELTAYIGTFLWPFFRIGAFFMAAPIFGANFVPMPVRIGLAFVTTLLLMPLLPPVPVVMDALSPQTWLLVAQQLLIGISLGFIVQLLFQVFIIFGQIVAMQIGMGMAQMADPSSGVNVTVLSQYGLIMTNLVFLAAGGHLVIIHTLAESFTVIPVGWEGMTRERAWILANQGTWLFAGALLMALPIIIAKLVVNIALGVVTRAAPQLNIFVIGFPVMMMLGLLELWIWSTEYLFHFDRMARDMFELLRYWLELS</sequence>
<dbReference type="NCBIfam" id="TIGR01400">
    <property type="entry name" value="fliR"/>
    <property type="match status" value="1"/>
</dbReference>
<evidence type="ECO:0000256" key="7">
    <source>
        <dbReference type="ARBA" id="ARBA00023136"/>
    </source>
</evidence>
<keyword evidence="12" id="KW-1185">Reference proteome</keyword>
<keyword evidence="4 10" id="KW-1003">Cell membrane</keyword>
<keyword evidence="11" id="KW-0282">Flagellum</keyword>
<feature type="transmembrane region" description="Helical" evidence="10">
    <location>
        <begin position="40"/>
        <end position="59"/>
    </location>
</feature>
<comment type="subcellular location">
    <subcellularLocation>
        <location evidence="10">Cell membrane</location>
        <topology evidence="10">Multi-pass membrane protein</topology>
    </subcellularLocation>
    <subcellularLocation>
        <location evidence="10">Bacterial flagellum basal body</location>
    </subcellularLocation>
</comment>
<reference evidence="11 12" key="1">
    <citation type="submission" date="2024-02" db="EMBL/GenBank/DDBJ databases">
        <title>Marinospirillum sp. MEB 164 isolated from Lonar lake sediment.</title>
        <authorList>
            <person name="Joshi A."/>
            <person name="Thite S."/>
        </authorList>
    </citation>
    <scope>NUCLEOTIDE SEQUENCE [LARGE SCALE GENOMIC DNA]</scope>
    <source>
        <strain evidence="11 12">MEB164</strain>
    </source>
</reference>
<evidence type="ECO:0000256" key="6">
    <source>
        <dbReference type="ARBA" id="ARBA00022989"/>
    </source>
</evidence>
<dbReference type="InterPro" id="IPR006303">
    <property type="entry name" value="FliR"/>
</dbReference>
<keyword evidence="6 10" id="KW-1133">Transmembrane helix</keyword>
<evidence type="ECO:0000256" key="10">
    <source>
        <dbReference type="RuleBase" id="RU362071"/>
    </source>
</evidence>